<evidence type="ECO:0000256" key="10">
    <source>
        <dbReference type="ARBA" id="ARBA00022989"/>
    </source>
</evidence>
<keyword evidence="8" id="KW-0677">Repeat</keyword>
<evidence type="ECO:0000256" key="4">
    <source>
        <dbReference type="ARBA" id="ARBA00012839"/>
    </source>
</evidence>
<evidence type="ECO:0000256" key="3">
    <source>
        <dbReference type="ARBA" id="ARBA00007222"/>
    </source>
</evidence>
<dbReference type="UniPathway" id="UPA00378"/>
<evidence type="ECO:0000259" key="16">
    <source>
        <dbReference type="PROSITE" id="PS50919"/>
    </source>
</evidence>
<feature type="region of interest" description="Disordered" evidence="15">
    <location>
        <begin position="1"/>
        <end position="31"/>
    </location>
</feature>
<feature type="transmembrane region" description="Helical" evidence="14">
    <location>
        <begin position="696"/>
        <end position="720"/>
    </location>
</feature>
<sequence length="748" mass="85926">MAAKHRPGSKESKIKQSTPPSTPPKGKESTWNELTSGKSYKVACLLVTVLAFWLRFRHISHPDEVVFDEVHFGKFASYYLRRTYFFDVHPPFAKMLFAAVGWLVGYKGQFLFDNIGDSYIENNVPYVAYRALPALLGTMTVPTVFLTMKECGYSLPACLLSTALVLFDNGHVTQTRLILLDSTLIFSIAFSIYCYVRFYKERRRAFSFHWWKWLLLTGFALSCVISTKYVGVFTFITIGSAVAIDLWNLLDIKSGLTIRQVTKHFSARLYYLLVFPFMIYLFWFYVHFQVLCNSGPGDNFMTPEFQETLNENPLMKDARQVNYYDKITLRHSSTENYLHSHDQHYPLRYEDGRVSSQGQQVTAVEHPDGNSYWIIYPSFDEDVHVAGRAVKFGQRVRLYHPETNTFLLSHDVASPFYPTNQEFTAVSPENAAERFNFTLFEIRPIYAQRNEPVKTKAGLFKFVHVPSNVCMWTHDDKALPEWGFGQFEVNGNKDMSDRTNTWYIDEIIDLQDPERLNPPPKEVKTLPFLRKYFELQVAMLEHNNKLTSSHPYASQPGIWPVTLKGISFWTKNDTREQIYLVGNPAGWILEVVVITLFVLISIVDLLAAQRDASPLPEAVRHRFYASTGFFILAWATHYFPFFLMGRQLFLHHYLPAQLCAALAAGSMLDFLTGVMHDQVEDRSKGSKVSGSFESRASTVMAWLAAFTIISTLIGVFFFFAPLTYGTPGLSVEEVKERTWLQMNLHFAK</sequence>
<dbReference type="PANTHER" id="PTHR10050:SF51">
    <property type="entry name" value="PROTEIN O-MANNOSYL-TRANSFERASE 1"/>
    <property type="match status" value="1"/>
</dbReference>
<dbReference type="Gene3D" id="2.80.10.50">
    <property type="match status" value="1"/>
</dbReference>
<dbReference type="GO" id="GO:0004169">
    <property type="term" value="F:dolichyl-phosphate-mannose-protein mannosyltransferase activity"/>
    <property type="evidence" value="ECO:0007669"/>
    <property type="project" value="UniProtKB-UniRule"/>
</dbReference>
<evidence type="ECO:0000313" key="18">
    <source>
        <dbReference type="Proteomes" id="UP000095023"/>
    </source>
</evidence>
<feature type="transmembrane region" description="Helical" evidence="14">
    <location>
        <begin position="153"/>
        <end position="172"/>
    </location>
</feature>
<comment type="similarity">
    <text evidence="3 14">Belongs to the glycosyltransferase 39 family.</text>
</comment>
<feature type="transmembrane region" description="Helical" evidence="14">
    <location>
        <begin position="270"/>
        <end position="288"/>
    </location>
</feature>
<reference evidence="18" key="1">
    <citation type="submission" date="2016-02" db="EMBL/GenBank/DDBJ databases">
        <title>Comparative genomics of biotechnologically important yeasts.</title>
        <authorList>
            <consortium name="DOE Joint Genome Institute"/>
            <person name="Riley R."/>
            <person name="Haridas S."/>
            <person name="Wolfe K.H."/>
            <person name="Lopes M.R."/>
            <person name="Hittinger C.T."/>
            <person name="Goker M."/>
            <person name="Salamov A."/>
            <person name="Wisecaver J."/>
            <person name="Long T.M."/>
            <person name="Aerts A.L."/>
            <person name="Barry K."/>
            <person name="Choi C."/>
            <person name="Clum A."/>
            <person name="Coughlan A.Y."/>
            <person name="Deshpande S."/>
            <person name="Douglass A.P."/>
            <person name="Hanson S.J."/>
            <person name="Klenk H.-P."/>
            <person name="Labutti K."/>
            <person name="Lapidus A."/>
            <person name="Lindquist E."/>
            <person name="Lipzen A."/>
            <person name="Meier-Kolthoff J.P."/>
            <person name="Ohm R.A."/>
            <person name="Otillar R.P."/>
            <person name="Pangilinan J."/>
            <person name="Peng Y."/>
            <person name="Rokas A."/>
            <person name="Rosa C.A."/>
            <person name="Scheuner C."/>
            <person name="Sibirny A.A."/>
            <person name="Slot J.C."/>
            <person name="Stielow J.B."/>
            <person name="Sun H."/>
            <person name="Kurtzman C.P."/>
            <person name="Blackwell M."/>
            <person name="Jeffries T.W."/>
            <person name="Grigoriev I.V."/>
        </authorList>
    </citation>
    <scope>NUCLEOTIDE SEQUENCE [LARGE SCALE GENOMIC DNA]</scope>
    <source>
        <strain evidence="18">NRRL Y-17796</strain>
    </source>
</reference>
<dbReference type="Pfam" id="PF02815">
    <property type="entry name" value="MIR"/>
    <property type="match status" value="1"/>
</dbReference>
<dbReference type="Proteomes" id="UP000095023">
    <property type="component" value="Unassembled WGS sequence"/>
</dbReference>
<organism evidence="17 18">
    <name type="scientific">Tortispora caseinolytica NRRL Y-17796</name>
    <dbReference type="NCBI Taxonomy" id="767744"/>
    <lineage>
        <taxon>Eukaryota</taxon>
        <taxon>Fungi</taxon>
        <taxon>Dikarya</taxon>
        <taxon>Ascomycota</taxon>
        <taxon>Saccharomycotina</taxon>
        <taxon>Trigonopsidomycetes</taxon>
        <taxon>Trigonopsidales</taxon>
        <taxon>Trigonopsidaceae</taxon>
        <taxon>Tortispora</taxon>
    </lineage>
</organism>
<comment type="pathway">
    <text evidence="2 14">Protein modification; protein glycosylation.</text>
</comment>
<dbReference type="EMBL" id="KV453841">
    <property type="protein sequence ID" value="ODV91618.1"/>
    <property type="molecule type" value="Genomic_DNA"/>
</dbReference>
<keyword evidence="7 14" id="KW-0812">Transmembrane</keyword>
<feature type="domain" description="MIR" evidence="16">
    <location>
        <begin position="318"/>
        <end position="378"/>
    </location>
</feature>
<dbReference type="SUPFAM" id="SSF82109">
    <property type="entry name" value="MIR domain"/>
    <property type="match status" value="1"/>
</dbReference>
<evidence type="ECO:0000256" key="5">
    <source>
        <dbReference type="ARBA" id="ARBA00022676"/>
    </source>
</evidence>
<proteinExistence type="inferred from homology"/>
<dbReference type="GO" id="GO:1900101">
    <property type="term" value="P:regulation of endoplasmic reticulum unfolded protein response"/>
    <property type="evidence" value="ECO:0007669"/>
    <property type="project" value="EnsemblFungi"/>
</dbReference>
<evidence type="ECO:0000256" key="14">
    <source>
        <dbReference type="RuleBase" id="RU367007"/>
    </source>
</evidence>
<feature type="transmembrane region" description="Helical" evidence="14">
    <location>
        <begin position="210"/>
        <end position="227"/>
    </location>
</feature>
<comment type="catalytic activity">
    <reaction evidence="13 14">
        <text>a di-trans,poly-cis-dolichyl beta-D-mannosyl phosphate + L-seryl-[protein] = 3-O-(alpha-D-mannosyl)-L-seryl-[protein] + a di-trans,poly-cis-dolichyl phosphate + H(+)</text>
        <dbReference type="Rhea" id="RHEA:17377"/>
        <dbReference type="Rhea" id="RHEA-COMP:9863"/>
        <dbReference type="Rhea" id="RHEA-COMP:13546"/>
        <dbReference type="Rhea" id="RHEA-COMP:19498"/>
        <dbReference type="Rhea" id="RHEA-COMP:19501"/>
        <dbReference type="ChEBI" id="CHEBI:15378"/>
        <dbReference type="ChEBI" id="CHEBI:29999"/>
        <dbReference type="ChEBI" id="CHEBI:57683"/>
        <dbReference type="ChEBI" id="CHEBI:58211"/>
        <dbReference type="ChEBI" id="CHEBI:137321"/>
        <dbReference type="EC" id="2.4.1.109"/>
    </reaction>
</comment>
<dbReference type="InterPro" id="IPR003342">
    <property type="entry name" value="ArnT-like_N"/>
</dbReference>
<name>A0A1E4TIW6_9ASCO</name>
<dbReference type="CDD" id="cd23285">
    <property type="entry name" value="beta-trefoil_MIR_PMT4-like"/>
    <property type="match status" value="1"/>
</dbReference>
<dbReference type="PROSITE" id="PS50919">
    <property type="entry name" value="MIR"/>
    <property type="match status" value="2"/>
</dbReference>
<evidence type="ECO:0000256" key="11">
    <source>
        <dbReference type="ARBA" id="ARBA00023136"/>
    </source>
</evidence>
<evidence type="ECO:0000256" key="12">
    <source>
        <dbReference type="ARBA" id="ARBA00045085"/>
    </source>
</evidence>
<feature type="transmembrane region" description="Helical" evidence="14">
    <location>
        <begin position="178"/>
        <end position="198"/>
    </location>
</feature>
<dbReference type="InterPro" id="IPR036300">
    <property type="entry name" value="MIR_dom_sf"/>
</dbReference>
<feature type="transmembrane region" description="Helical" evidence="14">
    <location>
        <begin position="623"/>
        <end position="642"/>
    </location>
</feature>
<evidence type="ECO:0000256" key="9">
    <source>
        <dbReference type="ARBA" id="ARBA00022824"/>
    </source>
</evidence>
<evidence type="ECO:0000256" key="15">
    <source>
        <dbReference type="SAM" id="MobiDB-lite"/>
    </source>
</evidence>
<keyword evidence="10 14" id="KW-1133">Transmembrane helix</keyword>
<comment type="catalytic activity">
    <reaction evidence="12 14">
        <text>a di-trans,poly-cis-dolichyl beta-D-mannosyl phosphate + L-threonyl-[protein] = 3-O-(alpha-D-mannosyl)-L-threonyl-[protein] + a di-trans,poly-cis-dolichyl phosphate + H(+)</text>
        <dbReference type="Rhea" id="RHEA:53396"/>
        <dbReference type="Rhea" id="RHEA-COMP:11060"/>
        <dbReference type="Rhea" id="RHEA-COMP:13547"/>
        <dbReference type="Rhea" id="RHEA-COMP:19498"/>
        <dbReference type="Rhea" id="RHEA-COMP:19501"/>
        <dbReference type="ChEBI" id="CHEBI:15378"/>
        <dbReference type="ChEBI" id="CHEBI:30013"/>
        <dbReference type="ChEBI" id="CHEBI:57683"/>
        <dbReference type="ChEBI" id="CHEBI:58211"/>
        <dbReference type="ChEBI" id="CHEBI:137323"/>
        <dbReference type="EC" id="2.4.1.109"/>
    </reaction>
</comment>
<comment type="subcellular location">
    <subcellularLocation>
        <location evidence="1 14">Endoplasmic reticulum membrane</location>
        <topology evidence="1 14">Multi-pass membrane protein</topology>
    </subcellularLocation>
</comment>
<keyword evidence="5 14" id="KW-0328">Glycosyltransferase</keyword>
<evidence type="ECO:0000256" key="7">
    <source>
        <dbReference type="ARBA" id="ARBA00022692"/>
    </source>
</evidence>
<dbReference type="PANTHER" id="PTHR10050">
    <property type="entry name" value="DOLICHYL-PHOSPHATE-MANNOSE--PROTEIN MANNOSYLTRANSFERASE"/>
    <property type="match status" value="1"/>
</dbReference>
<evidence type="ECO:0000256" key="6">
    <source>
        <dbReference type="ARBA" id="ARBA00022679"/>
    </source>
</evidence>
<feature type="transmembrane region" description="Helical" evidence="14">
    <location>
        <begin position="654"/>
        <end position="675"/>
    </location>
</feature>
<evidence type="ECO:0000256" key="1">
    <source>
        <dbReference type="ARBA" id="ARBA00004477"/>
    </source>
</evidence>
<protein>
    <recommendedName>
        <fullName evidence="4 14">Dolichyl-phosphate-mannose--protein mannosyltransferase</fullName>
        <ecNumber evidence="4 14">2.4.1.109</ecNumber>
    </recommendedName>
</protein>
<dbReference type="EC" id="2.4.1.109" evidence="4 14"/>
<dbReference type="AlphaFoldDB" id="A0A1E4TIW6"/>
<dbReference type="GO" id="GO:0097586">
    <property type="term" value="C:dolichyl-phosphate-mannose-protein mannosyltransferase Pmt4p homodimer complex"/>
    <property type="evidence" value="ECO:0007669"/>
    <property type="project" value="EnsemblFungi"/>
</dbReference>
<feature type="transmembrane region" description="Helical" evidence="14">
    <location>
        <begin position="585"/>
        <end position="607"/>
    </location>
</feature>
<feature type="transmembrane region" description="Helical" evidence="14">
    <location>
        <begin position="126"/>
        <end position="146"/>
    </location>
</feature>
<keyword evidence="11 14" id="KW-0472">Membrane</keyword>
<accession>A0A1E4TIW6</accession>
<dbReference type="GO" id="GO:0042802">
    <property type="term" value="F:identical protein binding"/>
    <property type="evidence" value="ECO:0007669"/>
    <property type="project" value="EnsemblFungi"/>
</dbReference>
<gene>
    <name evidence="17" type="ORF">CANCADRAFT_73610</name>
</gene>
<keyword evidence="6 14" id="KW-0808">Transferase</keyword>
<evidence type="ECO:0000256" key="2">
    <source>
        <dbReference type="ARBA" id="ARBA00004922"/>
    </source>
</evidence>
<feature type="transmembrane region" description="Helical" evidence="14">
    <location>
        <begin position="233"/>
        <end position="250"/>
    </location>
</feature>
<evidence type="ECO:0000256" key="8">
    <source>
        <dbReference type="ARBA" id="ARBA00022737"/>
    </source>
</evidence>
<dbReference type="InterPro" id="IPR016093">
    <property type="entry name" value="MIR_motif"/>
</dbReference>
<keyword evidence="18" id="KW-1185">Reference proteome</keyword>
<dbReference type="InterPro" id="IPR032421">
    <property type="entry name" value="PMT_4TMC"/>
</dbReference>
<feature type="domain" description="MIR" evidence="16">
    <location>
        <begin position="387"/>
        <end position="445"/>
    </location>
</feature>
<feature type="transmembrane region" description="Helical" evidence="14">
    <location>
        <begin position="84"/>
        <end position="106"/>
    </location>
</feature>
<evidence type="ECO:0000313" key="17">
    <source>
        <dbReference type="EMBL" id="ODV91618.1"/>
    </source>
</evidence>
<dbReference type="InterPro" id="IPR027005">
    <property type="entry name" value="PMT-like"/>
</dbReference>
<comment type="function">
    <text evidence="14">Transfers mannose from Dol-P-mannose to Ser or Thr residues on proteins.</text>
</comment>
<evidence type="ECO:0000256" key="13">
    <source>
        <dbReference type="ARBA" id="ARBA00045102"/>
    </source>
</evidence>
<dbReference type="Pfam" id="PF02366">
    <property type="entry name" value="PMT"/>
    <property type="match status" value="1"/>
</dbReference>
<dbReference type="Pfam" id="PF16192">
    <property type="entry name" value="PMT_4TMC"/>
    <property type="match status" value="1"/>
</dbReference>
<keyword evidence="9 14" id="KW-0256">Endoplasmic reticulum</keyword>
<dbReference type="SMART" id="SM00472">
    <property type="entry name" value="MIR"/>
    <property type="match status" value="3"/>
</dbReference>
<dbReference type="OrthoDB" id="292747at2759"/>